<dbReference type="SUPFAM" id="SSF64182">
    <property type="entry name" value="DHH phosphoesterases"/>
    <property type="match status" value="1"/>
</dbReference>
<dbReference type="NCBIfam" id="TIGR00644">
    <property type="entry name" value="recJ"/>
    <property type="match status" value="1"/>
</dbReference>
<organism evidence="9 10">
    <name type="scientific">Hungatella hathewayi</name>
    <dbReference type="NCBI Taxonomy" id="154046"/>
    <lineage>
        <taxon>Bacteria</taxon>
        <taxon>Bacillati</taxon>
        <taxon>Bacillota</taxon>
        <taxon>Clostridia</taxon>
        <taxon>Lachnospirales</taxon>
        <taxon>Lachnospiraceae</taxon>
        <taxon>Hungatella</taxon>
    </lineage>
</organism>
<dbReference type="Pfam" id="PF17768">
    <property type="entry name" value="RecJ_OB"/>
    <property type="match status" value="1"/>
</dbReference>
<proteinExistence type="inferred from homology"/>
<name>A0AA37JCU5_9FIRM</name>
<evidence type="ECO:0000256" key="1">
    <source>
        <dbReference type="ARBA" id="ARBA00005915"/>
    </source>
</evidence>
<evidence type="ECO:0000259" key="6">
    <source>
        <dbReference type="Pfam" id="PF01368"/>
    </source>
</evidence>
<dbReference type="Pfam" id="PF02272">
    <property type="entry name" value="DHHA1"/>
    <property type="match status" value="1"/>
</dbReference>
<dbReference type="InterPro" id="IPR051673">
    <property type="entry name" value="SSDNA_exonuclease_RecJ"/>
</dbReference>
<evidence type="ECO:0000259" key="7">
    <source>
        <dbReference type="Pfam" id="PF02272"/>
    </source>
</evidence>
<evidence type="ECO:0000256" key="2">
    <source>
        <dbReference type="ARBA" id="ARBA00019841"/>
    </source>
</evidence>
<dbReference type="GO" id="GO:0006310">
    <property type="term" value="P:DNA recombination"/>
    <property type="evidence" value="ECO:0007669"/>
    <property type="project" value="InterPro"/>
</dbReference>
<evidence type="ECO:0000256" key="4">
    <source>
        <dbReference type="ARBA" id="ARBA00022801"/>
    </source>
</evidence>
<protein>
    <recommendedName>
        <fullName evidence="2">Single-stranded-DNA-specific exonuclease RecJ</fullName>
    </recommendedName>
</protein>
<dbReference type="InterPro" id="IPR003156">
    <property type="entry name" value="DHHA1_dom"/>
</dbReference>
<dbReference type="Gene3D" id="3.10.310.30">
    <property type="match status" value="1"/>
</dbReference>
<dbReference type="PANTHER" id="PTHR30255:SF2">
    <property type="entry name" value="SINGLE-STRANDED-DNA-SPECIFIC EXONUCLEASE RECJ"/>
    <property type="match status" value="1"/>
</dbReference>
<accession>A0AA37JCU5</accession>
<dbReference type="InterPro" id="IPR004610">
    <property type="entry name" value="RecJ"/>
</dbReference>
<dbReference type="Proteomes" id="UP001055091">
    <property type="component" value="Unassembled WGS sequence"/>
</dbReference>
<evidence type="ECO:0000313" key="9">
    <source>
        <dbReference type="EMBL" id="GKG99265.1"/>
    </source>
</evidence>
<dbReference type="InterPro" id="IPR041122">
    <property type="entry name" value="RecJ_OB"/>
</dbReference>
<keyword evidence="3" id="KW-0540">Nuclease</keyword>
<evidence type="ECO:0000256" key="5">
    <source>
        <dbReference type="ARBA" id="ARBA00022839"/>
    </source>
</evidence>
<evidence type="ECO:0000313" key="10">
    <source>
        <dbReference type="Proteomes" id="UP001055091"/>
    </source>
</evidence>
<dbReference type="InterPro" id="IPR038763">
    <property type="entry name" value="DHH_sf"/>
</dbReference>
<comment type="caution">
    <text evidence="9">The sequence shown here is derived from an EMBL/GenBank/DDBJ whole genome shotgun (WGS) entry which is preliminary data.</text>
</comment>
<dbReference type="GO" id="GO:0008409">
    <property type="term" value="F:5'-3' exonuclease activity"/>
    <property type="evidence" value="ECO:0007669"/>
    <property type="project" value="InterPro"/>
</dbReference>
<dbReference type="AlphaFoldDB" id="A0AA37JCU5"/>
<keyword evidence="4" id="KW-0378">Hydrolase</keyword>
<reference evidence="9" key="1">
    <citation type="submission" date="2022-01" db="EMBL/GenBank/DDBJ databases">
        <title>Novel bile acid biosynthetic pathways are enriched in the microbiome of centenarians.</title>
        <authorList>
            <person name="Sato Y."/>
            <person name="Atarashi K."/>
            <person name="Plichta R.D."/>
            <person name="Arai Y."/>
            <person name="Sasajima S."/>
            <person name="Kearney M.S."/>
            <person name="Suda W."/>
            <person name="Takeshita K."/>
            <person name="Sasaki T."/>
            <person name="Okamoto S."/>
            <person name="Skelly N.A."/>
            <person name="Okamura Y."/>
            <person name="Vlamakis H."/>
            <person name="Li Y."/>
            <person name="Tanoue T."/>
            <person name="Takei H."/>
            <person name="Nittono H."/>
            <person name="Narushima S."/>
            <person name="Irie J."/>
            <person name="Itoh H."/>
            <person name="Moriya K."/>
            <person name="Sugiura Y."/>
            <person name="Suematsu M."/>
            <person name="Moritoki N."/>
            <person name="Shibata S."/>
            <person name="Littman R.D."/>
            <person name="Fischbach A.M."/>
            <person name="Uwamino Y."/>
            <person name="Inoue T."/>
            <person name="Honda A."/>
            <person name="Hattori M."/>
            <person name="Murai T."/>
            <person name="Xavier J.R."/>
            <person name="Hirose N."/>
            <person name="Honda K."/>
        </authorList>
    </citation>
    <scope>NUCLEOTIDE SEQUENCE</scope>
    <source>
        <strain evidence="9">CE91-St55</strain>
    </source>
</reference>
<evidence type="ECO:0000256" key="3">
    <source>
        <dbReference type="ARBA" id="ARBA00022722"/>
    </source>
</evidence>
<dbReference type="Pfam" id="PF01368">
    <property type="entry name" value="DHH"/>
    <property type="match status" value="1"/>
</dbReference>
<feature type="domain" description="RecJ OB" evidence="8">
    <location>
        <begin position="457"/>
        <end position="564"/>
    </location>
</feature>
<dbReference type="RefSeq" id="WP_195521541.1">
    <property type="nucleotide sequence ID" value="NZ_BQNJ01000001.1"/>
</dbReference>
<keyword evidence="5 9" id="KW-0269">Exonuclease</keyword>
<dbReference type="EMBL" id="BQNJ01000001">
    <property type="protein sequence ID" value="GKG99265.1"/>
    <property type="molecule type" value="Genomic_DNA"/>
</dbReference>
<dbReference type="GO" id="GO:0003676">
    <property type="term" value="F:nucleic acid binding"/>
    <property type="evidence" value="ECO:0007669"/>
    <property type="project" value="InterPro"/>
</dbReference>
<feature type="domain" description="DDH" evidence="6">
    <location>
        <begin position="79"/>
        <end position="218"/>
    </location>
</feature>
<dbReference type="GO" id="GO:0006281">
    <property type="term" value="P:DNA repair"/>
    <property type="evidence" value="ECO:0007669"/>
    <property type="project" value="InterPro"/>
</dbReference>
<comment type="similarity">
    <text evidence="1">Belongs to the RecJ family.</text>
</comment>
<dbReference type="PANTHER" id="PTHR30255">
    <property type="entry name" value="SINGLE-STRANDED-DNA-SPECIFIC EXONUCLEASE RECJ"/>
    <property type="match status" value="1"/>
</dbReference>
<sequence length="570" mass="63858">MAAERWMLQTKKADFHEMAGIHHITPVTARIIRNRDIVGAEAVEKYLRGSLKDLYSPHLLKDMDLAVEILKGKTAQGKRIRIVGDYDIDGVCSTYLLYRALTRIGANVDYEIPDRIKDGYGINESIIRAAADDGVDTILTCDNGIAAVEQVRLAKELGLTVLITDHHDIMQEEGRDVLPPADAVVNPKQSGCSYPYPEICGGMVAYKLVKALYEAFSVPEEEWLSMLEFAAIATVGDVMKLRDENRIIVKEGLKRIADTKSIGLLKLIERNDLDKDHISAYHIGFVIGPCLNAGGRLLTAKLALALLLCEDGEEADRLAMELKELNDQRKDMTKQGTEEAIAQVEQCYRADKVLVAYLPSCHESLAGIIAGRLREQYQKPAFVLTDGEGCVKGSGRSIEQYHMFEGLVKVRDLLLKFGGHPMAAGLSLEKENIDEFRRRLNEDAELTEDDFVRRIWIDVPMPFDYISEPLIEELELLEPFGQGNEKPLFAQKGLHIRSVRVLGKNRNAVKFSLADEKGTPMDAMLFTDGDTFLEELGSRRVIDVIYYPTVNEYNGSRTLQVIIKNYKIPV</sequence>
<feature type="domain" description="DHHA1" evidence="7">
    <location>
        <begin position="351"/>
        <end position="442"/>
    </location>
</feature>
<dbReference type="InterPro" id="IPR001667">
    <property type="entry name" value="DDH_dom"/>
</dbReference>
<gene>
    <name evidence="9" type="primary">recJ</name>
    <name evidence="9" type="ORF">CE91St55_12470</name>
</gene>
<evidence type="ECO:0000259" key="8">
    <source>
        <dbReference type="Pfam" id="PF17768"/>
    </source>
</evidence>
<dbReference type="Gene3D" id="3.90.1640.30">
    <property type="match status" value="1"/>
</dbReference>